<comment type="caution">
    <text evidence="8">The sequence shown here is derived from an EMBL/GenBank/DDBJ whole genome shotgun (WGS) entry which is preliminary data.</text>
</comment>
<evidence type="ECO:0000256" key="5">
    <source>
        <dbReference type="ARBA" id="ARBA00023277"/>
    </source>
</evidence>
<feature type="domain" description="GH10" evidence="7">
    <location>
        <begin position="502"/>
        <end position="797"/>
    </location>
</feature>
<keyword evidence="9" id="KW-1185">Reference proteome</keyword>
<dbReference type="SUPFAM" id="SSF51445">
    <property type="entry name" value="(Trans)glycosidases"/>
    <property type="match status" value="1"/>
</dbReference>
<dbReference type="InterPro" id="IPR003305">
    <property type="entry name" value="CenC_carb-bd"/>
</dbReference>
<dbReference type="Gene3D" id="2.60.120.260">
    <property type="entry name" value="Galactose-binding domain-like"/>
    <property type="match status" value="3"/>
</dbReference>
<evidence type="ECO:0000313" key="8">
    <source>
        <dbReference type="EMBL" id="KAK1411820.1"/>
    </source>
</evidence>
<dbReference type="InterPro" id="IPR001000">
    <property type="entry name" value="GH10_dom"/>
</dbReference>
<dbReference type="PANTHER" id="PTHR31490">
    <property type="entry name" value="GLYCOSYL HYDROLASE"/>
    <property type="match status" value="1"/>
</dbReference>
<dbReference type="AlphaFoldDB" id="A0AAD8K296"/>
<gene>
    <name evidence="8" type="ORF">QVD17_32600</name>
</gene>
<dbReference type="InterPro" id="IPR008979">
    <property type="entry name" value="Galactose-bd-like_sf"/>
</dbReference>
<evidence type="ECO:0000256" key="2">
    <source>
        <dbReference type="ARBA" id="ARBA00022651"/>
    </source>
</evidence>
<dbReference type="SMART" id="SM00633">
    <property type="entry name" value="Glyco_10"/>
    <property type="match status" value="1"/>
</dbReference>
<keyword evidence="3" id="KW-0677">Repeat</keyword>
<keyword evidence="6" id="KW-0624">Polysaccharide degradation</keyword>
<dbReference type="Pfam" id="PF02018">
    <property type="entry name" value="CBM_4_9"/>
    <property type="match status" value="3"/>
</dbReference>
<proteinExistence type="inferred from homology"/>
<dbReference type="EMBL" id="JAUHHV010000009">
    <property type="protein sequence ID" value="KAK1411820.1"/>
    <property type="molecule type" value="Genomic_DNA"/>
</dbReference>
<evidence type="ECO:0000313" key="9">
    <source>
        <dbReference type="Proteomes" id="UP001229421"/>
    </source>
</evidence>
<dbReference type="Pfam" id="PF00331">
    <property type="entry name" value="Glyco_hydro_10"/>
    <property type="match status" value="1"/>
</dbReference>
<name>A0AAD8K296_TARER</name>
<reference evidence="8" key="1">
    <citation type="journal article" date="2023" name="bioRxiv">
        <title>Improved chromosome-level genome assembly for marigold (Tagetes erecta).</title>
        <authorList>
            <person name="Jiang F."/>
            <person name="Yuan L."/>
            <person name="Wang S."/>
            <person name="Wang H."/>
            <person name="Xu D."/>
            <person name="Wang A."/>
            <person name="Fan W."/>
        </authorList>
    </citation>
    <scope>NUCLEOTIDE SEQUENCE</scope>
    <source>
        <strain evidence="8">WSJ</strain>
        <tissue evidence="8">Leaf</tissue>
    </source>
</reference>
<evidence type="ECO:0000256" key="1">
    <source>
        <dbReference type="ARBA" id="ARBA00007495"/>
    </source>
</evidence>
<dbReference type="SUPFAM" id="SSF49785">
    <property type="entry name" value="Galactose-binding domain-like"/>
    <property type="match status" value="3"/>
</dbReference>
<keyword evidence="2" id="KW-0858">Xylan degradation</keyword>
<dbReference type="PANTHER" id="PTHR31490:SF62">
    <property type="entry name" value="ENDO-1,4-BETA-XYLANASE"/>
    <property type="match status" value="1"/>
</dbReference>
<dbReference type="GO" id="GO:0031176">
    <property type="term" value="F:endo-1,4-beta-xylanase activity"/>
    <property type="evidence" value="ECO:0007669"/>
    <property type="project" value="UniProtKB-ARBA"/>
</dbReference>
<dbReference type="FunFam" id="3.20.20.80:FF:000104">
    <property type="entry name" value="Endo-1,4-beta-xylanase A"/>
    <property type="match status" value="1"/>
</dbReference>
<sequence length="852" mass="96539">MMDNIIENHDFCNGLHSWYANCCDASVKDFGYALISNRKQCWQGLEQDITNKVSLGLTYKLSASVSVSQTQTHHEDVIATLKLEYRGSQTKYIFITKASVSEGRWENLEGTFVLSDKPDRLVFYLEGPRPGVNLLVQHVLIHSSSHVEVEEDSITNIIFNPNFDQAFSYWSARGPCQIRLHHSIGTILPNSGNFFASATQRSQTWNGIQQDITARVHRKLPYHVTATVRTTHTAGAHIRATLWVRTTDSREQYIGIADTHVTDKEWVQLQGKFVLNGYPSMVVIYLEGPPPGVDILLNCLVVKHAHKIPPSPRLLTQSADFGINIIANSDLRHGTKGWFPLGDCVLSVAASASPTNTLSIHATNRTHTWMGPAQLITDKVKRFVTYQVSAWVKLVPGATASPQNVNVAVGVDNQWLNGGQVEVNDDSWHEICGSFRIEKQPMGKVMVYVQGPAPGISFMVAGFQIFAVDRQARFRQLKHQTDKIRKHDITLKFSTSDSRSMHGAMVKIKQMHNSFPIGSCISRTNIDNEDFVAFFLEHFNWAVFGNELKWSWTEPQRDRFNYRDADELLKFCEDNNISVRGHCIFWEVEDTVPDWVKRLSRNDLAVAVHNRLNGLLNRYRGKFKHYDVNNEMLHGSFYQDRLGKDIRGNMFKEAKQLDPSAVLFVNDYHVEDGCDTRSSPEKYIEQILDLQEQGAFVGGIGIQGHIDSPVGSIVCRGLDKLGIMGLPVWLTEVDVCSSNEHVRADDLEVMMREAYAHPCVEGIMLWGFWESFMSREDCHLVDADGEVNEAGKRFIELKKEWLSHSSGYIDERSEFSFRGFEGTYQVEIVNMGTTKTFVVDKNQRNQDLVIQV</sequence>
<keyword evidence="4" id="KW-0378">Hydrolase</keyword>
<dbReference type="InterPro" id="IPR017853">
    <property type="entry name" value="GH"/>
</dbReference>
<dbReference type="Gene3D" id="3.20.20.80">
    <property type="entry name" value="Glycosidases"/>
    <property type="match status" value="1"/>
</dbReference>
<keyword evidence="5" id="KW-0119">Carbohydrate metabolism</keyword>
<evidence type="ECO:0000256" key="4">
    <source>
        <dbReference type="ARBA" id="ARBA00022801"/>
    </source>
</evidence>
<dbReference type="PROSITE" id="PS51760">
    <property type="entry name" value="GH10_2"/>
    <property type="match status" value="1"/>
</dbReference>
<organism evidence="8 9">
    <name type="scientific">Tagetes erecta</name>
    <name type="common">African marigold</name>
    <dbReference type="NCBI Taxonomy" id="13708"/>
    <lineage>
        <taxon>Eukaryota</taxon>
        <taxon>Viridiplantae</taxon>
        <taxon>Streptophyta</taxon>
        <taxon>Embryophyta</taxon>
        <taxon>Tracheophyta</taxon>
        <taxon>Spermatophyta</taxon>
        <taxon>Magnoliopsida</taxon>
        <taxon>eudicotyledons</taxon>
        <taxon>Gunneridae</taxon>
        <taxon>Pentapetalae</taxon>
        <taxon>asterids</taxon>
        <taxon>campanulids</taxon>
        <taxon>Asterales</taxon>
        <taxon>Asteraceae</taxon>
        <taxon>Asteroideae</taxon>
        <taxon>Heliantheae alliance</taxon>
        <taxon>Tageteae</taxon>
        <taxon>Tagetes</taxon>
    </lineage>
</organism>
<dbReference type="GO" id="GO:0045493">
    <property type="term" value="P:xylan catabolic process"/>
    <property type="evidence" value="ECO:0007669"/>
    <property type="project" value="UniProtKB-KW"/>
</dbReference>
<evidence type="ECO:0000256" key="6">
    <source>
        <dbReference type="ARBA" id="ARBA00023326"/>
    </source>
</evidence>
<evidence type="ECO:0000256" key="3">
    <source>
        <dbReference type="ARBA" id="ARBA00022737"/>
    </source>
</evidence>
<protein>
    <recommendedName>
        <fullName evidence="7">GH10 domain-containing protein</fullName>
    </recommendedName>
</protein>
<accession>A0AAD8K296</accession>
<dbReference type="Proteomes" id="UP001229421">
    <property type="component" value="Unassembled WGS sequence"/>
</dbReference>
<dbReference type="InterPro" id="IPR044846">
    <property type="entry name" value="GH10"/>
</dbReference>
<comment type="similarity">
    <text evidence="1">Belongs to the glycosyl hydrolase 10 (cellulase F) family.</text>
</comment>
<evidence type="ECO:0000259" key="7">
    <source>
        <dbReference type="PROSITE" id="PS51760"/>
    </source>
</evidence>